<evidence type="ECO:0000256" key="1">
    <source>
        <dbReference type="SAM" id="MobiDB-lite"/>
    </source>
</evidence>
<feature type="compositionally biased region" description="Low complexity" evidence="1">
    <location>
        <begin position="134"/>
        <end position="150"/>
    </location>
</feature>
<dbReference type="AlphaFoldDB" id="A0A6N2N4V7"/>
<accession>A0A6N2N4V7</accession>
<evidence type="ECO:0000313" key="2">
    <source>
        <dbReference type="EMBL" id="VFU56868.1"/>
    </source>
</evidence>
<gene>
    <name evidence="2" type="ORF">SVIM_LOCUS410357</name>
</gene>
<organism evidence="2">
    <name type="scientific">Salix viminalis</name>
    <name type="common">Common osier</name>
    <name type="synonym">Basket willow</name>
    <dbReference type="NCBI Taxonomy" id="40686"/>
    <lineage>
        <taxon>Eukaryota</taxon>
        <taxon>Viridiplantae</taxon>
        <taxon>Streptophyta</taxon>
        <taxon>Embryophyta</taxon>
        <taxon>Tracheophyta</taxon>
        <taxon>Spermatophyta</taxon>
        <taxon>Magnoliopsida</taxon>
        <taxon>eudicotyledons</taxon>
        <taxon>Gunneridae</taxon>
        <taxon>Pentapetalae</taxon>
        <taxon>rosids</taxon>
        <taxon>fabids</taxon>
        <taxon>Malpighiales</taxon>
        <taxon>Salicaceae</taxon>
        <taxon>Saliceae</taxon>
        <taxon>Salix</taxon>
    </lineage>
</organism>
<protein>
    <submittedName>
        <fullName evidence="2">Uncharacterized protein</fullName>
    </submittedName>
</protein>
<name>A0A6N2N4V7_SALVM</name>
<proteinExistence type="predicted"/>
<sequence length="239" mass="26994">MGRSCRENEMREEMQMRKLITEATFTLKIPSIYNNGGGRANKNVNRGTRGENKGEEQHQLLFSIVRNPHWQQLQSSQPRPPIVEATLFSSSLPLATTTSHSFLHCEQTLAATNFLSSMKRRQHQHCFLSTIHDSSNNTSSPPSSEATTTAVPQSLHHQLEVQEILTRKSLLQMLNIITIFRPRLLLEIMVRLARASSNEAMLPLTREGKCFYPEPAEEKNGAIAEEISTNRNARATKKS</sequence>
<feature type="region of interest" description="Disordered" evidence="1">
    <location>
        <begin position="132"/>
        <end position="152"/>
    </location>
</feature>
<dbReference type="EMBL" id="CAADRP010001929">
    <property type="protein sequence ID" value="VFU56868.1"/>
    <property type="molecule type" value="Genomic_DNA"/>
</dbReference>
<reference evidence="2" key="1">
    <citation type="submission" date="2019-03" db="EMBL/GenBank/DDBJ databases">
        <authorList>
            <person name="Mank J."/>
            <person name="Almeida P."/>
        </authorList>
    </citation>
    <scope>NUCLEOTIDE SEQUENCE</scope>
    <source>
        <strain evidence="2">78183</strain>
    </source>
</reference>